<dbReference type="InterPro" id="IPR004046">
    <property type="entry name" value="GST_C"/>
</dbReference>
<dbReference type="GO" id="GO:0043295">
    <property type="term" value="F:glutathione binding"/>
    <property type="evidence" value="ECO:0007669"/>
    <property type="project" value="TreeGrafter"/>
</dbReference>
<proteinExistence type="inferred from homology"/>
<dbReference type="InterPro" id="IPR036282">
    <property type="entry name" value="Glutathione-S-Trfase_C_sf"/>
</dbReference>
<organism evidence="7 8">
    <name type="scientific">Elaeis guineensis var. tenera</name>
    <name type="common">Oil palm</name>
    <dbReference type="NCBI Taxonomy" id="51953"/>
    <lineage>
        <taxon>Eukaryota</taxon>
        <taxon>Viridiplantae</taxon>
        <taxon>Streptophyta</taxon>
        <taxon>Embryophyta</taxon>
        <taxon>Tracheophyta</taxon>
        <taxon>Spermatophyta</taxon>
        <taxon>Magnoliopsida</taxon>
        <taxon>Liliopsida</taxon>
        <taxon>Arecaceae</taxon>
        <taxon>Arecoideae</taxon>
        <taxon>Cocoseae</taxon>
        <taxon>Elaeidinae</taxon>
        <taxon>Elaeis</taxon>
    </lineage>
</organism>
<dbReference type="PROSITE" id="PS50405">
    <property type="entry name" value="GST_CTER"/>
    <property type="match status" value="1"/>
</dbReference>
<dbReference type="InParanoid" id="A0A6I9Q9N0"/>
<keyword evidence="3" id="KW-0808">Transferase</keyword>
<dbReference type="GO" id="GO:0004364">
    <property type="term" value="F:glutathione transferase activity"/>
    <property type="evidence" value="ECO:0007669"/>
    <property type="project" value="UniProtKB-EC"/>
</dbReference>
<keyword evidence="5" id="KW-0175">Coiled coil</keyword>
<dbReference type="InterPro" id="IPR010987">
    <property type="entry name" value="Glutathione-S-Trfase_C-like"/>
</dbReference>
<dbReference type="GeneID" id="105032485"/>
<reference evidence="8" key="1">
    <citation type="submission" date="2025-08" db="UniProtKB">
        <authorList>
            <consortium name="RefSeq"/>
        </authorList>
    </citation>
    <scope>IDENTIFICATION</scope>
</reference>
<evidence type="ECO:0000256" key="3">
    <source>
        <dbReference type="ARBA" id="ARBA00022679"/>
    </source>
</evidence>
<dbReference type="SUPFAM" id="SSF47616">
    <property type="entry name" value="GST C-terminal domain-like"/>
    <property type="match status" value="1"/>
</dbReference>
<dbReference type="GO" id="GO:0009636">
    <property type="term" value="P:response to toxic substance"/>
    <property type="evidence" value="ECO:0007669"/>
    <property type="project" value="UniProtKB-ARBA"/>
</dbReference>
<dbReference type="PANTHER" id="PTHR43900:SF79">
    <property type="entry name" value="GLUTATHIONE S-TRANSFERASE"/>
    <property type="match status" value="1"/>
</dbReference>
<dbReference type="FunCoup" id="A0A6I9Q9N0">
    <property type="interactions" value="704"/>
</dbReference>
<accession>A0A6I9Q9N0</accession>
<evidence type="ECO:0000259" key="6">
    <source>
        <dbReference type="PROSITE" id="PS50405"/>
    </source>
</evidence>
<dbReference type="AlphaFoldDB" id="A0A6I9Q9N0"/>
<evidence type="ECO:0000256" key="1">
    <source>
        <dbReference type="ARBA" id="ARBA00010128"/>
    </source>
</evidence>
<dbReference type="Proteomes" id="UP000504607">
    <property type="component" value="Unplaced"/>
</dbReference>
<dbReference type="GO" id="GO:0006749">
    <property type="term" value="P:glutathione metabolic process"/>
    <property type="evidence" value="ECO:0007669"/>
    <property type="project" value="TreeGrafter"/>
</dbReference>
<sequence length="238" mass="28006">MEMASVQVSGCPTWPEVARVLACLFEKDVEFQLIRPCNYKGLKRMPSLQGKGLRFSYQDGDGTRHDSREICKHVAETYAHQGNKDLLAKTGTVERASIDQWLETEVERFDRPSTELVLNLGFALPVEADREVIEKDKQKLNEVLDEYEKRLQETKYLAGDRFTLADLFHLPNTQFLVSNEECCSLIRSRKRVSRWWDKLSLRPSWQRVVEMQQEISRLSEDMRRYRWVDIELRGYLRT</sequence>
<dbReference type="EC" id="2.5.1.18" evidence="2"/>
<evidence type="ECO:0000256" key="5">
    <source>
        <dbReference type="SAM" id="Coils"/>
    </source>
</evidence>
<comment type="catalytic activity">
    <reaction evidence="4">
        <text>RX + glutathione = an S-substituted glutathione + a halide anion + H(+)</text>
        <dbReference type="Rhea" id="RHEA:16437"/>
        <dbReference type="ChEBI" id="CHEBI:15378"/>
        <dbReference type="ChEBI" id="CHEBI:16042"/>
        <dbReference type="ChEBI" id="CHEBI:17792"/>
        <dbReference type="ChEBI" id="CHEBI:57925"/>
        <dbReference type="ChEBI" id="CHEBI:90779"/>
        <dbReference type="EC" id="2.5.1.18"/>
    </reaction>
</comment>
<dbReference type="FunFam" id="1.20.1050.10:FF:000004">
    <property type="entry name" value="Glutathione S-transferase F2"/>
    <property type="match status" value="1"/>
</dbReference>
<dbReference type="GO" id="GO:0005737">
    <property type="term" value="C:cytoplasm"/>
    <property type="evidence" value="ECO:0007669"/>
    <property type="project" value="TreeGrafter"/>
</dbReference>
<evidence type="ECO:0000313" key="7">
    <source>
        <dbReference type="Proteomes" id="UP000504607"/>
    </source>
</evidence>
<dbReference type="KEGG" id="egu:105032485"/>
<dbReference type="OrthoDB" id="422574at2759"/>
<evidence type="ECO:0000256" key="2">
    <source>
        <dbReference type="ARBA" id="ARBA00012452"/>
    </source>
</evidence>
<dbReference type="Gene3D" id="1.20.1050.10">
    <property type="match status" value="1"/>
</dbReference>
<gene>
    <name evidence="8" type="primary">LOC105032485</name>
</gene>
<dbReference type="RefSeq" id="XP_010905241.2">
    <property type="nucleotide sequence ID" value="XM_010906939.3"/>
</dbReference>
<protein>
    <recommendedName>
        <fullName evidence="2">glutathione transferase</fullName>
        <ecNumber evidence="2">2.5.1.18</ecNumber>
    </recommendedName>
</protein>
<name>A0A6I9Q9N0_ELAGV</name>
<feature type="coiled-coil region" evidence="5">
    <location>
        <begin position="130"/>
        <end position="157"/>
    </location>
</feature>
<comment type="similarity">
    <text evidence="1">Belongs to the GST superfamily. Phi family.</text>
</comment>
<evidence type="ECO:0000313" key="8">
    <source>
        <dbReference type="RefSeq" id="XP_010905241.2"/>
    </source>
</evidence>
<keyword evidence="7" id="KW-1185">Reference proteome</keyword>
<dbReference type="Pfam" id="PF00043">
    <property type="entry name" value="GST_C"/>
    <property type="match status" value="1"/>
</dbReference>
<feature type="domain" description="GST C-terminal" evidence="6">
    <location>
        <begin position="91"/>
        <end position="225"/>
    </location>
</feature>
<dbReference type="PANTHER" id="PTHR43900">
    <property type="entry name" value="GLUTATHIONE S-TRANSFERASE RHO"/>
    <property type="match status" value="1"/>
</dbReference>
<evidence type="ECO:0000256" key="4">
    <source>
        <dbReference type="ARBA" id="ARBA00047960"/>
    </source>
</evidence>